<sequence>MHRLACSLFLVCAVTAMAGCKKNNCTPEGLTDSWKLTHRQCYCAPGPVPNETVTFTASGFSFFRDGQLVSSGTYSLIASSSACGGRSAGPGLQLTYISGSNRSTQDAAYKLSGNRLVLDYGGPCDAPVDTYERVR</sequence>
<gene>
    <name evidence="2" type="ORF">GCM10023185_45500</name>
</gene>
<feature type="chain" id="PRO_5046694970" description="Lipocalin-like domain-containing protein" evidence="1">
    <location>
        <begin position="19"/>
        <end position="135"/>
    </location>
</feature>
<evidence type="ECO:0008006" key="4">
    <source>
        <dbReference type="Google" id="ProtNLM"/>
    </source>
</evidence>
<organism evidence="2 3">
    <name type="scientific">Hymenobacter saemangeumensis</name>
    <dbReference type="NCBI Taxonomy" id="1084522"/>
    <lineage>
        <taxon>Bacteria</taxon>
        <taxon>Pseudomonadati</taxon>
        <taxon>Bacteroidota</taxon>
        <taxon>Cytophagia</taxon>
        <taxon>Cytophagales</taxon>
        <taxon>Hymenobacteraceae</taxon>
        <taxon>Hymenobacter</taxon>
    </lineage>
</organism>
<evidence type="ECO:0000256" key="1">
    <source>
        <dbReference type="SAM" id="SignalP"/>
    </source>
</evidence>
<dbReference type="PROSITE" id="PS51257">
    <property type="entry name" value="PROKAR_LIPOPROTEIN"/>
    <property type="match status" value="1"/>
</dbReference>
<dbReference type="Proteomes" id="UP001501153">
    <property type="component" value="Unassembled WGS sequence"/>
</dbReference>
<proteinExistence type="predicted"/>
<name>A0ABP8ISX0_9BACT</name>
<accession>A0ABP8ISX0</accession>
<keyword evidence="3" id="KW-1185">Reference proteome</keyword>
<evidence type="ECO:0000313" key="3">
    <source>
        <dbReference type="Proteomes" id="UP001501153"/>
    </source>
</evidence>
<keyword evidence="1" id="KW-0732">Signal</keyword>
<protein>
    <recommendedName>
        <fullName evidence="4">Lipocalin-like domain-containing protein</fullName>
    </recommendedName>
</protein>
<comment type="caution">
    <text evidence="2">The sequence shown here is derived from an EMBL/GenBank/DDBJ whole genome shotgun (WGS) entry which is preliminary data.</text>
</comment>
<dbReference type="EMBL" id="BAABGZ010000082">
    <property type="protein sequence ID" value="GAA4370742.1"/>
    <property type="molecule type" value="Genomic_DNA"/>
</dbReference>
<evidence type="ECO:0000313" key="2">
    <source>
        <dbReference type="EMBL" id="GAA4370742.1"/>
    </source>
</evidence>
<feature type="signal peptide" evidence="1">
    <location>
        <begin position="1"/>
        <end position="18"/>
    </location>
</feature>
<reference evidence="3" key="1">
    <citation type="journal article" date="2019" name="Int. J. Syst. Evol. Microbiol.">
        <title>The Global Catalogue of Microorganisms (GCM) 10K type strain sequencing project: providing services to taxonomists for standard genome sequencing and annotation.</title>
        <authorList>
            <consortium name="The Broad Institute Genomics Platform"/>
            <consortium name="The Broad Institute Genome Sequencing Center for Infectious Disease"/>
            <person name="Wu L."/>
            <person name="Ma J."/>
        </authorList>
    </citation>
    <scope>NUCLEOTIDE SEQUENCE [LARGE SCALE GENOMIC DNA]</scope>
    <source>
        <strain evidence="3">JCM 17923</strain>
    </source>
</reference>